<dbReference type="EMBL" id="CP017708">
    <property type="protein sequence ID" value="AOY78547.1"/>
    <property type="molecule type" value="Genomic_DNA"/>
</dbReference>
<dbReference type="Proteomes" id="UP000176944">
    <property type="component" value="Chromosome"/>
</dbReference>
<sequence length="99" mass="11729">MARLTLVIPCLASVQKAIVNSFHKGGGVSYSAYPDFMNLWAEINADRFDATITQKVLPLMPDVVEKMRQSAISYQLMRYRWCYLRCYQLMRYRWCYLRC</sequence>
<protein>
    <submittedName>
        <fullName evidence="1">Uncharacterized protein</fullName>
    </submittedName>
</protein>
<proteinExistence type="predicted"/>
<accession>A0A1D9FT56</accession>
<gene>
    <name evidence="1" type="ORF">BJP36_00265</name>
</gene>
<evidence type="ECO:0000313" key="2">
    <source>
        <dbReference type="Proteomes" id="UP000176944"/>
    </source>
</evidence>
<name>A0A1D9FT56_MOOP1</name>
<evidence type="ECO:0000313" key="1">
    <source>
        <dbReference type="EMBL" id="AOY78547.1"/>
    </source>
</evidence>
<organism evidence="1 2">
    <name type="scientific">Moorena producens (strain JHB)</name>
    <dbReference type="NCBI Taxonomy" id="1454205"/>
    <lineage>
        <taxon>Bacteria</taxon>
        <taxon>Bacillati</taxon>
        <taxon>Cyanobacteriota</taxon>
        <taxon>Cyanophyceae</taxon>
        <taxon>Coleofasciculales</taxon>
        <taxon>Coleofasciculaceae</taxon>
        <taxon>Moorena</taxon>
    </lineage>
</organism>
<dbReference type="AlphaFoldDB" id="A0A1D9FT56"/>
<reference evidence="2" key="1">
    <citation type="submission" date="2016-10" db="EMBL/GenBank/DDBJ databases">
        <title>Comparative genomics uncovers the prolific and rare metabolic potential of the cyanobacterial genus Moorea.</title>
        <authorList>
            <person name="Leao T."/>
            <person name="Castelao G."/>
            <person name="Korobeynikov A."/>
            <person name="Monroe E.A."/>
            <person name="Podell S."/>
            <person name="Glukhov E."/>
            <person name="Allen E."/>
            <person name="Gerwick W.H."/>
            <person name="Gerwick L."/>
        </authorList>
    </citation>
    <scope>NUCLEOTIDE SEQUENCE [LARGE SCALE GENOMIC DNA]</scope>
    <source>
        <strain evidence="2">JHB</strain>
    </source>
</reference>